<evidence type="ECO:0000313" key="1">
    <source>
        <dbReference type="EMBL" id="QUC66913.1"/>
    </source>
</evidence>
<sequence length="586" mass="65439">MAKLKRYDLYEGDDDIISDPLPGKKPLGRDEGLKARDEYDRRVEEEARKRRYFASNEEDDGLGAPSTLFDDFDRFEAHTPVRNSRPKYKRKEKHRGAWAAVIFFCLLLLAGMAIAVVPQLTGVRYKFLPNLAFVNGNLIIQDGGREDFFDECRKEVYSGKIYPGIYIDDEHVGGLTKEEAIRKISSLHNDAAGAFDITVSVGNESWHVNSERVPVSRNTEEVVEKAWATGRGNTSGLKDGAVTPFQEHVNQVSGLRTYPATFATKQDYDHEALRNLTDGIVNYVNREPVNSMVYSFDFNSKTFTFTDDQPGAKIDPDQLYAQLTEVLDSGTTKQELRVVPEKVIADLTKAELMNSFGLISAYTTNTTKDKNRNANIELSAQAISGITVQPGETFSFNGATGERTAAKGYKEAPAISGGQSKDEVGGGVCQTSSTLFNAVVRADLEIVERNAHAWPSSYIEKGFDATVNWPGLDFKFKNNTDQPIFIVAGYSNRQVTVNIYGMSLGPGVKIDLESELVRTIPQPEGINYVLNTSLAPGETKKTVTGRKGYEVNTWKVWYQGNREIKREVLFKTTYKAYQETMEYNPQ</sequence>
<dbReference type="EMBL" id="CP068393">
    <property type="protein sequence ID" value="QUC66913.1"/>
    <property type="molecule type" value="Genomic_DNA"/>
</dbReference>
<keyword evidence="2" id="KW-1185">Reference proteome</keyword>
<dbReference type="Proteomes" id="UP000682782">
    <property type="component" value="Chromosome"/>
</dbReference>
<accession>A0AC61MYG7</accession>
<evidence type="ECO:0000313" key="2">
    <source>
        <dbReference type="Proteomes" id="UP000682782"/>
    </source>
</evidence>
<organism evidence="1 2">
    <name type="scientific">Aristaeella hokkaidonensis</name>
    <dbReference type="NCBI Taxonomy" id="3046382"/>
    <lineage>
        <taxon>Bacteria</taxon>
        <taxon>Bacillati</taxon>
        <taxon>Bacillota</taxon>
        <taxon>Clostridia</taxon>
        <taxon>Eubacteriales</taxon>
        <taxon>Aristaeellaceae</taxon>
        <taxon>Aristaeella</taxon>
    </lineage>
</organism>
<name>A0AC61MYG7_9FIRM</name>
<gene>
    <name evidence="1" type="ORF">JYE49_13905</name>
</gene>
<protein>
    <submittedName>
        <fullName evidence="1">VanW family protein</fullName>
    </submittedName>
</protein>
<proteinExistence type="predicted"/>
<reference evidence="1" key="1">
    <citation type="submission" date="2021-01" db="EMBL/GenBank/DDBJ databases">
        <title>Complete genome sequence of Clostridiales bacterium R-7.</title>
        <authorList>
            <person name="Mahoney-Kurpe S.C."/>
            <person name="Palevich N."/>
            <person name="Koike S."/>
            <person name="Moon C.D."/>
            <person name="Attwood G.T."/>
        </authorList>
    </citation>
    <scope>NUCLEOTIDE SEQUENCE</scope>
    <source>
        <strain evidence="1">R-7</strain>
    </source>
</reference>